<proteinExistence type="predicted"/>
<protein>
    <recommendedName>
        <fullName evidence="3">DUF3313 domain-containing protein</fullName>
    </recommendedName>
</protein>
<accession>A0ABU5QP41</accession>
<sequence length="234" mass="27062">MTSHLHKHLFFIILLIITKTAFSQEISLDSLAKQHKKIAILPVRVIYNYKKMPDGLSMKDIRNKEYEDGFLLQKKFNDYLSLKRESVSVDIQSFNETNGLLAENEITLQDIKDLPSDFICEALKVDGIIEYEIRLNTHLTDNERYGLQAMAITSIMLNPINAVGLLRGVRKQRNYTDNRDDKAVYSKIRISDGISGEIIKEFSLAFEVGVFNSSEKVIENMLWQNFKKSPYYKK</sequence>
<evidence type="ECO:0008006" key="3">
    <source>
        <dbReference type="Google" id="ProtNLM"/>
    </source>
</evidence>
<dbReference type="RefSeq" id="WP_323250114.1">
    <property type="nucleotide sequence ID" value="NZ_JAYFUL010000020.1"/>
</dbReference>
<evidence type="ECO:0000313" key="2">
    <source>
        <dbReference type="Proteomes" id="UP001304671"/>
    </source>
</evidence>
<reference evidence="1 2" key="1">
    <citation type="submission" date="2023-12" db="EMBL/GenBank/DDBJ databases">
        <title>Novel species of the genus Arcicella isolated from rivers.</title>
        <authorList>
            <person name="Lu H."/>
        </authorList>
    </citation>
    <scope>NUCLEOTIDE SEQUENCE [LARGE SCALE GENOMIC DNA]</scope>
    <source>
        <strain evidence="1 2">LMG 21963</strain>
    </source>
</reference>
<organism evidence="1 2">
    <name type="scientific">Arcicella aquatica</name>
    <dbReference type="NCBI Taxonomy" id="217141"/>
    <lineage>
        <taxon>Bacteria</taxon>
        <taxon>Pseudomonadati</taxon>
        <taxon>Bacteroidota</taxon>
        <taxon>Cytophagia</taxon>
        <taxon>Cytophagales</taxon>
        <taxon>Flectobacillaceae</taxon>
        <taxon>Arcicella</taxon>
    </lineage>
</organism>
<evidence type="ECO:0000313" key="1">
    <source>
        <dbReference type="EMBL" id="MEA5258783.1"/>
    </source>
</evidence>
<dbReference type="EMBL" id="JAYFUL010000020">
    <property type="protein sequence ID" value="MEA5258783.1"/>
    <property type="molecule type" value="Genomic_DNA"/>
</dbReference>
<comment type="caution">
    <text evidence="1">The sequence shown here is derived from an EMBL/GenBank/DDBJ whole genome shotgun (WGS) entry which is preliminary data.</text>
</comment>
<gene>
    <name evidence="1" type="ORF">VB264_13385</name>
</gene>
<name>A0ABU5QP41_9BACT</name>
<keyword evidence="2" id="KW-1185">Reference proteome</keyword>
<dbReference type="Proteomes" id="UP001304671">
    <property type="component" value="Unassembled WGS sequence"/>
</dbReference>